<dbReference type="EMBL" id="RXIC02000025">
    <property type="protein sequence ID" value="KAB1205044.1"/>
    <property type="molecule type" value="Genomic_DNA"/>
</dbReference>
<evidence type="ECO:0000313" key="1">
    <source>
        <dbReference type="EMBL" id="KAB1205044.1"/>
    </source>
</evidence>
<dbReference type="Proteomes" id="UP000516437">
    <property type="component" value="Chromosome 7"/>
</dbReference>
<sequence>MNDESIDYAKEVWPNALQELRFYSIVLCMVQQMCRKNTYSSERKCKHLQ</sequence>
<comment type="caution">
    <text evidence="1">The sequence shown here is derived from an EMBL/GenBank/DDBJ whole genome shotgun (WGS) entry which is preliminary data.</text>
</comment>
<proteinExistence type="predicted"/>
<evidence type="ECO:0000313" key="2">
    <source>
        <dbReference type="Proteomes" id="UP000516437"/>
    </source>
</evidence>
<protein>
    <submittedName>
        <fullName evidence="1">Uncharacterized protein</fullName>
    </submittedName>
</protein>
<name>A0A6A1UX66_9ROSI</name>
<accession>A0A6A1UX66</accession>
<gene>
    <name evidence="1" type="ORF">CJ030_MR7G016688</name>
</gene>
<keyword evidence="2" id="KW-1185">Reference proteome</keyword>
<dbReference type="AlphaFoldDB" id="A0A6A1UX66"/>
<organism evidence="1 2">
    <name type="scientific">Morella rubra</name>
    <name type="common">Chinese bayberry</name>
    <dbReference type="NCBI Taxonomy" id="262757"/>
    <lineage>
        <taxon>Eukaryota</taxon>
        <taxon>Viridiplantae</taxon>
        <taxon>Streptophyta</taxon>
        <taxon>Embryophyta</taxon>
        <taxon>Tracheophyta</taxon>
        <taxon>Spermatophyta</taxon>
        <taxon>Magnoliopsida</taxon>
        <taxon>eudicotyledons</taxon>
        <taxon>Gunneridae</taxon>
        <taxon>Pentapetalae</taxon>
        <taxon>rosids</taxon>
        <taxon>fabids</taxon>
        <taxon>Fagales</taxon>
        <taxon>Myricaceae</taxon>
        <taxon>Morella</taxon>
    </lineage>
</organism>
<reference evidence="1 2" key="1">
    <citation type="journal article" date="2019" name="Plant Biotechnol. J.">
        <title>The red bayberry genome and genetic basis of sex determination.</title>
        <authorList>
            <person name="Jia H.M."/>
            <person name="Jia H.J."/>
            <person name="Cai Q.L."/>
            <person name="Wang Y."/>
            <person name="Zhao H.B."/>
            <person name="Yang W.F."/>
            <person name="Wang G.Y."/>
            <person name="Li Y.H."/>
            <person name="Zhan D.L."/>
            <person name="Shen Y.T."/>
            <person name="Niu Q.F."/>
            <person name="Chang L."/>
            <person name="Qiu J."/>
            <person name="Zhao L."/>
            <person name="Xie H.B."/>
            <person name="Fu W.Y."/>
            <person name="Jin J."/>
            <person name="Li X.W."/>
            <person name="Jiao Y."/>
            <person name="Zhou C.C."/>
            <person name="Tu T."/>
            <person name="Chai C.Y."/>
            <person name="Gao J.L."/>
            <person name="Fan L.J."/>
            <person name="van de Weg E."/>
            <person name="Wang J.Y."/>
            <person name="Gao Z.S."/>
        </authorList>
    </citation>
    <scope>NUCLEOTIDE SEQUENCE [LARGE SCALE GENOMIC DNA]</scope>
    <source>
        <tissue evidence="1">Leaves</tissue>
    </source>
</reference>